<evidence type="ECO:0000313" key="2">
    <source>
        <dbReference type="EMBL" id="KAK7373449.1"/>
    </source>
</evidence>
<keyword evidence="3" id="KW-1185">Reference proteome</keyword>
<dbReference type="PANTHER" id="PTHR24092">
    <property type="entry name" value="PROBABLE PHOSPHOLIPID-TRANSPORTING ATPASE"/>
    <property type="match status" value="1"/>
</dbReference>
<dbReference type="PANTHER" id="PTHR24092:SF150">
    <property type="entry name" value="PHOSPHOLIPID-TRANSPORTING ATPASE"/>
    <property type="match status" value="1"/>
</dbReference>
<dbReference type="EMBL" id="JAYMYR010000003">
    <property type="protein sequence ID" value="KAK7373449.1"/>
    <property type="molecule type" value="Genomic_DNA"/>
</dbReference>
<proteinExistence type="predicted"/>
<comment type="caution">
    <text evidence="2">The sequence shown here is derived from an EMBL/GenBank/DDBJ whole genome shotgun (WGS) entry which is preliminary data.</text>
</comment>
<dbReference type="GO" id="GO:0140326">
    <property type="term" value="F:ATPase-coupled intramembrane lipid transporter activity"/>
    <property type="evidence" value="ECO:0007669"/>
    <property type="project" value="TreeGrafter"/>
</dbReference>
<sequence>MEESYSLQGPRFSCTMYCNQPLTHEKEPLYFCRNDISTTRYDVLKFFPKALFEYFHRVANINFLLDACLSTSPISPLSPLRMIASLAFVVGLSMEKEALEDSCRSWQNIMSSILSQAKELAFKMGNTVELYGFLTSVTALDVKIFVENFTSKGTTG</sequence>
<feature type="domain" description="P-type ATPase N-terminal" evidence="1">
    <location>
        <begin position="17"/>
        <end position="82"/>
    </location>
</feature>
<accession>A0AAN9NN05</accession>
<evidence type="ECO:0000259" key="1">
    <source>
        <dbReference type="Pfam" id="PF16209"/>
    </source>
</evidence>
<dbReference type="Pfam" id="PF16209">
    <property type="entry name" value="PhoLip_ATPase_N"/>
    <property type="match status" value="1"/>
</dbReference>
<dbReference type="GO" id="GO:0045332">
    <property type="term" value="P:phospholipid translocation"/>
    <property type="evidence" value="ECO:0007669"/>
    <property type="project" value="TreeGrafter"/>
</dbReference>
<name>A0AAN9NN05_PHACN</name>
<organism evidence="2 3">
    <name type="scientific">Phaseolus coccineus</name>
    <name type="common">Scarlet runner bean</name>
    <name type="synonym">Phaseolus multiflorus</name>
    <dbReference type="NCBI Taxonomy" id="3886"/>
    <lineage>
        <taxon>Eukaryota</taxon>
        <taxon>Viridiplantae</taxon>
        <taxon>Streptophyta</taxon>
        <taxon>Embryophyta</taxon>
        <taxon>Tracheophyta</taxon>
        <taxon>Spermatophyta</taxon>
        <taxon>Magnoliopsida</taxon>
        <taxon>eudicotyledons</taxon>
        <taxon>Gunneridae</taxon>
        <taxon>Pentapetalae</taxon>
        <taxon>rosids</taxon>
        <taxon>fabids</taxon>
        <taxon>Fabales</taxon>
        <taxon>Fabaceae</taxon>
        <taxon>Papilionoideae</taxon>
        <taxon>50 kb inversion clade</taxon>
        <taxon>NPAAA clade</taxon>
        <taxon>indigoferoid/millettioid clade</taxon>
        <taxon>Phaseoleae</taxon>
        <taxon>Phaseolus</taxon>
    </lineage>
</organism>
<dbReference type="AlphaFoldDB" id="A0AAN9NN05"/>
<dbReference type="GO" id="GO:0005886">
    <property type="term" value="C:plasma membrane"/>
    <property type="evidence" value="ECO:0007669"/>
    <property type="project" value="TreeGrafter"/>
</dbReference>
<reference evidence="2 3" key="1">
    <citation type="submission" date="2024-01" db="EMBL/GenBank/DDBJ databases">
        <title>The genomes of 5 underutilized Papilionoideae crops provide insights into root nodulation and disease resistanc.</title>
        <authorList>
            <person name="Jiang F."/>
        </authorList>
    </citation>
    <scope>NUCLEOTIDE SEQUENCE [LARGE SCALE GENOMIC DNA]</scope>
    <source>
        <strain evidence="2">JINMINGXINNONG_FW02</strain>
        <tissue evidence="2">Leaves</tissue>
    </source>
</reference>
<dbReference type="Proteomes" id="UP001374584">
    <property type="component" value="Unassembled WGS sequence"/>
</dbReference>
<gene>
    <name evidence="2" type="ORF">VNO80_06856</name>
</gene>
<dbReference type="InterPro" id="IPR032631">
    <property type="entry name" value="P-type_ATPase_N"/>
</dbReference>
<evidence type="ECO:0000313" key="3">
    <source>
        <dbReference type="Proteomes" id="UP001374584"/>
    </source>
</evidence>
<protein>
    <recommendedName>
        <fullName evidence="1">P-type ATPase N-terminal domain-containing protein</fullName>
    </recommendedName>
</protein>